<comment type="similarity">
    <text evidence="5 6">Belongs to the UbiX/PAD1 family.</text>
</comment>
<dbReference type="HOGENOM" id="CLU_074522_0_1_2"/>
<comment type="function">
    <text evidence="6">Flavin prenyltransferase that catalyzes the synthesis of the prenylated FMN cofactor (prenyl-FMN) for 4-hydroxy-3-polyprenylbenzoic acid decarboxylase UbiD. The prenyltransferase is metal-independent and links a dimethylallyl moiety from dimethylallyl monophosphate (DMAP) to the flavin N5 and C6 atoms of FMN.</text>
</comment>
<evidence type="ECO:0000256" key="1">
    <source>
        <dbReference type="ARBA" id="ARBA00022602"/>
    </source>
</evidence>
<evidence type="ECO:0000256" key="4">
    <source>
        <dbReference type="ARBA" id="ARBA00022679"/>
    </source>
</evidence>
<reference evidence="8 9" key="1">
    <citation type="journal article" date="2012" name="PLoS ONE">
        <title>The genome characteristics and predicted function of methyl-group oxidation pathway in the obligate aceticlastic methanogens, Methanosaeta spp.</title>
        <authorList>
            <person name="Zhu J."/>
            <person name="Zheng H."/>
            <person name="Ai G."/>
            <person name="Zhang G."/>
            <person name="Liu D."/>
            <person name="Liu X."/>
            <person name="Dong X."/>
        </authorList>
    </citation>
    <scope>NUCLEOTIDE SEQUENCE [LARGE SCALE GENOMIC DNA]</scope>
    <source>
        <strain evidence="8 9">6Ac</strain>
    </source>
</reference>
<feature type="binding site" evidence="6">
    <location>
        <position position="140"/>
    </location>
    <ligand>
        <name>FMN</name>
        <dbReference type="ChEBI" id="CHEBI:58210"/>
    </ligand>
</feature>
<feature type="binding site" evidence="6">
    <location>
        <begin position="105"/>
        <end position="108"/>
    </location>
    <ligand>
        <name>FMN</name>
        <dbReference type="ChEBI" id="CHEBI:58210"/>
    </ligand>
</feature>
<accession>G7WKE5</accession>
<dbReference type="InterPro" id="IPR004507">
    <property type="entry name" value="UbiX-like"/>
</dbReference>
<dbReference type="RefSeq" id="WP_014586956.1">
    <property type="nucleotide sequence ID" value="NC_017527.1"/>
</dbReference>
<dbReference type="HAMAP" id="MF_01984">
    <property type="entry name" value="ubiX_pad"/>
    <property type="match status" value="1"/>
</dbReference>
<sequence length="219" mass="23500">MGGGQLVGGCDTIKRTGKVVDVVVGISGASGVVYGIRLLEVLADLGSTTHLVMTEAARRIIEIETEESPIDVEMMADRVYSPRDFTACIASGSCKFDAMVVAPCSMRTLAGIASGVSDTLITRAADVCLKERRRLILVPRESPLNLVHLKNMVAATEAGAIILPPSPGFYSKPETIGGMVDAVVGRILDLLEVEHDLYQRWRTPLSGNAYNDENQIGKR</sequence>
<feature type="binding site" evidence="6">
    <location>
        <position position="186"/>
    </location>
    <ligand>
        <name>dimethylallyl phosphate</name>
        <dbReference type="ChEBI" id="CHEBI:88052"/>
    </ligand>
</feature>
<keyword evidence="4 6" id="KW-0808">Transferase</keyword>
<dbReference type="GO" id="GO:0016831">
    <property type="term" value="F:carboxy-lyase activity"/>
    <property type="evidence" value="ECO:0007669"/>
    <property type="project" value="TreeGrafter"/>
</dbReference>
<dbReference type="STRING" id="1110509.Mhar_1408"/>
<comment type="catalytic activity">
    <reaction evidence="6">
        <text>dimethylallyl phosphate + FMNH2 = prenylated FMNH2 + phosphate</text>
        <dbReference type="Rhea" id="RHEA:37743"/>
        <dbReference type="ChEBI" id="CHEBI:43474"/>
        <dbReference type="ChEBI" id="CHEBI:57618"/>
        <dbReference type="ChEBI" id="CHEBI:87467"/>
        <dbReference type="ChEBI" id="CHEBI:88052"/>
        <dbReference type="EC" id="2.5.1.129"/>
    </reaction>
</comment>
<dbReference type="GO" id="GO:0106141">
    <property type="term" value="F:flavin prenyltransferase activity"/>
    <property type="evidence" value="ECO:0007669"/>
    <property type="project" value="UniProtKB-EC"/>
</dbReference>
<feature type="domain" description="Flavoprotein" evidence="7">
    <location>
        <begin position="22"/>
        <end position="191"/>
    </location>
</feature>
<evidence type="ECO:0000256" key="6">
    <source>
        <dbReference type="HAMAP-Rule" id="MF_01984"/>
    </source>
</evidence>
<keyword evidence="9" id="KW-1185">Reference proteome</keyword>
<dbReference type="PATRIC" id="fig|1110509.7.peg.1565"/>
<dbReference type="Gene3D" id="3.40.50.1950">
    <property type="entry name" value="Flavin prenyltransferase-like"/>
    <property type="match status" value="1"/>
</dbReference>
<dbReference type="Proteomes" id="UP000005877">
    <property type="component" value="Chromosome"/>
</dbReference>
<dbReference type="GeneID" id="12510577"/>
<evidence type="ECO:0000313" key="8">
    <source>
        <dbReference type="EMBL" id="AET64772.1"/>
    </source>
</evidence>
<evidence type="ECO:0000259" key="7">
    <source>
        <dbReference type="Pfam" id="PF02441"/>
    </source>
</evidence>
<evidence type="ECO:0000256" key="5">
    <source>
        <dbReference type="ARBA" id="ARBA00060793"/>
    </source>
</evidence>
<feature type="binding site" evidence="6">
    <location>
        <begin position="28"/>
        <end position="30"/>
    </location>
    <ligand>
        <name>FMN</name>
        <dbReference type="ChEBI" id="CHEBI:58210"/>
    </ligand>
</feature>
<dbReference type="InterPro" id="IPR036551">
    <property type="entry name" value="Flavin_trans-like"/>
</dbReference>
<proteinExistence type="inferred from homology"/>
<dbReference type="InterPro" id="IPR003382">
    <property type="entry name" value="Flavoprotein"/>
</dbReference>
<dbReference type="PANTHER" id="PTHR43374:SF1">
    <property type="entry name" value="FLAVIN PRENYLTRANSFERASE PAD1, MITOCHONDRIAL"/>
    <property type="match status" value="1"/>
</dbReference>
<evidence type="ECO:0000256" key="3">
    <source>
        <dbReference type="ARBA" id="ARBA00022643"/>
    </source>
</evidence>
<dbReference type="NCBIfam" id="NF004685">
    <property type="entry name" value="PRK06029.1"/>
    <property type="match status" value="1"/>
</dbReference>
<dbReference type="PANTHER" id="PTHR43374">
    <property type="entry name" value="FLAVIN PRENYLTRANSFERASE"/>
    <property type="match status" value="1"/>
</dbReference>
<dbReference type="NCBIfam" id="TIGR00421">
    <property type="entry name" value="ubiX_pad"/>
    <property type="match status" value="1"/>
</dbReference>
<evidence type="ECO:0000256" key="2">
    <source>
        <dbReference type="ARBA" id="ARBA00022630"/>
    </source>
</evidence>
<protein>
    <recommendedName>
        <fullName evidence="6">Flavin prenyltransferase UbiX</fullName>
        <ecNumber evidence="6">2.5.1.129</ecNumber>
    </recommendedName>
</protein>
<dbReference type="Pfam" id="PF02441">
    <property type="entry name" value="Flavoprotein"/>
    <property type="match status" value="1"/>
</dbReference>
<name>G7WKE5_METH6</name>
<gene>
    <name evidence="6" type="primary">ubiX</name>
    <name evidence="8" type="ordered locus">Mhar_1408</name>
</gene>
<feature type="binding site" evidence="6">
    <location>
        <position position="170"/>
    </location>
    <ligand>
        <name>dimethylallyl phosphate</name>
        <dbReference type="ChEBI" id="CHEBI:88052"/>
    </ligand>
</feature>
<dbReference type="KEGG" id="mhi:Mhar_1408"/>
<dbReference type="FunFam" id="3.40.50.1950:FF:000001">
    <property type="entry name" value="Flavin prenyltransferase UbiX"/>
    <property type="match status" value="1"/>
</dbReference>
<dbReference type="EC" id="2.5.1.129" evidence="6"/>
<dbReference type="SUPFAM" id="SSF52507">
    <property type="entry name" value="Homo-oligomeric flavin-containing Cys decarboxylases, HFCD"/>
    <property type="match status" value="1"/>
</dbReference>
<comment type="caution">
    <text evidence="6">Lacks conserved residue(s) required for the propagation of feature annotation.</text>
</comment>
<evidence type="ECO:0000313" key="9">
    <source>
        <dbReference type="Proteomes" id="UP000005877"/>
    </source>
</evidence>
<keyword evidence="3 6" id="KW-0288">FMN</keyword>
<feature type="binding site" evidence="6">
    <location>
        <position position="54"/>
    </location>
    <ligand>
        <name>FMN</name>
        <dbReference type="ChEBI" id="CHEBI:58210"/>
    </ligand>
</feature>
<keyword evidence="2 6" id="KW-0285">Flavoprotein</keyword>
<dbReference type="EMBL" id="CP003117">
    <property type="protein sequence ID" value="AET64772.1"/>
    <property type="molecule type" value="Genomic_DNA"/>
</dbReference>
<keyword evidence="1 6" id="KW-0637">Prenyltransferase</keyword>
<organism evidence="8 9">
    <name type="scientific">Methanothrix harundinacea (strain 6Ac)</name>
    <name type="common">Methanosaeta harundinacea</name>
    <dbReference type="NCBI Taxonomy" id="1110509"/>
    <lineage>
        <taxon>Archaea</taxon>
        <taxon>Methanobacteriati</taxon>
        <taxon>Methanobacteriota</taxon>
        <taxon>Stenosarchaea group</taxon>
        <taxon>Methanomicrobia</taxon>
        <taxon>Methanotrichales</taxon>
        <taxon>Methanotrichaceae</taxon>
        <taxon>Methanothrix</taxon>
    </lineage>
</organism>
<dbReference type="AlphaFoldDB" id="G7WKE5"/>